<dbReference type="EMBL" id="BQNB010017958">
    <property type="protein sequence ID" value="GJT69108.1"/>
    <property type="molecule type" value="Genomic_DNA"/>
</dbReference>
<accession>A0ABQ5G1Q8</accession>
<reference evidence="1" key="1">
    <citation type="journal article" date="2022" name="Int. J. Mol. Sci.">
        <title>Draft Genome of Tanacetum Coccineum: Genomic Comparison of Closely Related Tanacetum-Family Plants.</title>
        <authorList>
            <person name="Yamashiro T."/>
            <person name="Shiraishi A."/>
            <person name="Nakayama K."/>
            <person name="Satake H."/>
        </authorList>
    </citation>
    <scope>NUCLEOTIDE SEQUENCE</scope>
</reference>
<evidence type="ECO:0000313" key="2">
    <source>
        <dbReference type="Proteomes" id="UP001151760"/>
    </source>
</evidence>
<keyword evidence="2" id="KW-1185">Reference proteome</keyword>
<comment type="caution">
    <text evidence="1">The sequence shown here is derived from an EMBL/GenBank/DDBJ whole genome shotgun (WGS) entry which is preliminary data.</text>
</comment>
<protein>
    <submittedName>
        <fullName evidence="1">Proton pump-interactor 1-like protein</fullName>
    </submittedName>
</protein>
<dbReference type="Proteomes" id="UP001151760">
    <property type="component" value="Unassembled WGS sequence"/>
</dbReference>
<proteinExistence type="predicted"/>
<organism evidence="1 2">
    <name type="scientific">Tanacetum coccineum</name>
    <dbReference type="NCBI Taxonomy" id="301880"/>
    <lineage>
        <taxon>Eukaryota</taxon>
        <taxon>Viridiplantae</taxon>
        <taxon>Streptophyta</taxon>
        <taxon>Embryophyta</taxon>
        <taxon>Tracheophyta</taxon>
        <taxon>Spermatophyta</taxon>
        <taxon>Magnoliopsida</taxon>
        <taxon>eudicotyledons</taxon>
        <taxon>Gunneridae</taxon>
        <taxon>Pentapetalae</taxon>
        <taxon>asterids</taxon>
        <taxon>campanulids</taxon>
        <taxon>Asterales</taxon>
        <taxon>Asteraceae</taxon>
        <taxon>Asteroideae</taxon>
        <taxon>Anthemideae</taxon>
        <taxon>Anthemidinae</taxon>
        <taxon>Tanacetum</taxon>
    </lineage>
</organism>
<name>A0ABQ5G1Q8_9ASTR</name>
<evidence type="ECO:0000313" key="1">
    <source>
        <dbReference type="EMBL" id="GJT69108.1"/>
    </source>
</evidence>
<gene>
    <name evidence="1" type="ORF">Tco_1028394</name>
</gene>
<sequence length="194" mass="21427">MHQHQQQDARCKMQATTLASCKPRHQQAVSVTTRVSSNITSRATRPPVAVENGKKETVSMGTVGKIDSGESLGQRGSERAQVISQLKELVEEKNRFRTIMDGKRKEIEPLQQALAEVQKSVGEKDVIQDQVKLIGVDLDGANKDQQAIKGKVKTLETEKEGGGSPLTVECYLLEDELHAVLEKNVLLISYRDAH</sequence>
<reference evidence="1" key="2">
    <citation type="submission" date="2022-01" db="EMBL/GenBank/DDBJ databases">
        <authorList>
            <person name="Yamashiro T."/>
            <person name="Shiraishi A."/>
            <person name="Satake H."/>
            <person name="Nakayama K."/>
        </authorList>
    </citation>
    <scope>NUCLEOTIDE SEQUENCE</scope>
</reference>